<dbReference type="OrthoDB" id="922982at2"/>
<reference evidence="3 4" key="1">
    <citation type="submission" date="2017-11" db="EMBL/GenBank/DDBJ databases">
        <title>Taxonomic description and genome sequences of Spirosoma HA7 sp. nov., isolated from pollen microhabitat of Corylus avellana.</title>
        <authorList>
            <person name="Ambika Manirajan B."/>
            <person name="Suarez C."/>
            <person name="Ratering S."/>
            <person name="Geissler-Plaum R."/>
            <person name="Cardinale M."/>
            <person name="Sylvia S."/>
        </authorList>
    </citation>
    <scope>NUCLEOTIDE SEQUENCE [LARGE SCALE GENOMIC DNA]</scope>
    <source>
        <strain evidence="3 4">HA7</strain>
    </source>
</reference>
<evidence type="ECO:0000313" key="4">
    <source>
        <dbReference type="Proteomes" id="UP000232883"/>
    </source>
</evidence>
<evidence type="ECO:0000256" key="2">
    <source>
        <dbReference type="SAM" id="SignalP"/>
    </source>
</evidence>
<organism evidence="3 4">
    <name type="scientific">Spirosoma pollinicola</name>
    <dbReference type="NCBI Taxonomy" id="2057025"/>
    <lineage>
        <taxon>Bacteria</taxon>
        <taxon>Pseudomonadati</taxon>
        <taxon>Bacteroidota</taxon>
        <taxon>Cytophagia</taxon>
        <taxon>Cytophagales</taxon>
        <taxon>Cytophagaceae</taxon>
        <taxon>Spirosoma</taxon>
    </lineage>
</organism>
<protein>
    <submittedName>
        <fullName evidence="3">DUF4249 domain-containing protein</fullName>
    </submittedName>
</protein>
<dbReference type="AlphaFoldDB" id="A0A2K8Z2T5"/>
<feature type="chain" id="PRO_5014668851" evidence="2">
    <location>
        <begin position="23"/>
        <end position="439"/>
    </location>
</feature>
<feature type="signal peptide" evidence="2">
    <location>
        <begin position="1"/>
        <end position="22"/>
    </location>
</feature>
<dbReference type="RefSeq" id="WP_100990227.1">
    <property type="nucleotide sequence ID" value="NZ_CP025096.1"/>
</dbReference>
<gene>
    <name evidence="3" type="ORF">CWM47_21375</name>
</gene>
<sequence length="439" mass="49071">MRATFPRFLVILAVLLLPIACVDPDDIVLQGTVDILVVDGTITNLAEPQIIKLNRSKADRITGRFGSLPITKATVDVFVDSSQVVACHETVDGSYQLPSDFKGQVGHAYQLRFILPDGTRYESSPQIMQPVSSITGVKAQFNLKALPPLQLGGYTAGHDFSIESQDPANQHNYYRWEWTLYERQYWCQTCQNGVYTINKVLPNVYKDFTYFVTGNELYEDCFTPPVGQAAYNAPSVRGGDWFYDYPCRSACWEVLASNDINVFDDIYSNGGLITREHIAKIPFYASQPALVDIKQLSMTKEAYRYYKLFADQTQNTGGLADSPPTALNGNVHRTDGKQEAIVGYFSASAVSIVHYWLDRKDTQGMAYGALDPAGPHTNVGDDLFYALNVRRPYPEPSPPYIGGREEPNIKLWPNNTRPPTAPCLLSDGRTPFKPEGWME</sequence>
<evidence type="ECO:0000313" key="3">
    <source>
        <dbReference type="EMBL" id="AUD04161.1"/>
    </source>
</evidence>
<name>A0A2K8Z2T5_9BACT</name>
<dbReference type="Proteomes" id="UP000232883">
    <property type="component" value="Chromosome"/>
</dbReference>
<keyword evidence="4" id="KW-1185">Reference proteome</keyword>
<dbReference type="InterPro" id="IPR025345">
    <property type="entry name" value="DUF4249"/>
</dbReference>
<feature type="region of interest" description="Disordered" evidence="1">
    <location>
        <begin position="420"/>
        <end position="439"/>
    </location>
</feature>
<dbReference type="EMBL" id="CP025096">
    <property type="protein sequence ID" value="AUD04161.1"/>
    <property type="molecule type" value="Genomic_DNA"/>
</dbReference>
<dbReference type="Pfam" id="PF14054">
    <property type="entry name" value="DUF4249"/>
    <property type="match status" value="1"/>
</dbReference>
<keyword evidence="2" id="KW-0732">Signal</keyword>
<dbReference type="KEGG" id="spir:CWM47_21375"/>
<proteinExistence type="predicted"/>
<evidence type="ECO:0000256" key="1">
    <source>
        <dbReference type="SAM" id="MobiDB-lite"/>
    </source>
</evidence>
<accession>A0A2K8Z2T5</accession>